<gene>
    <name evidence="1" type="ORF">M0M57_10620</name>
</gene>
<dbReference type="SUPFAM" id="SSF50242">
    <property type="entry name" value="TIMP-like"/>
    <property type="match status" value="1"/>
</dbReference>
<dbReference type="EMBL" id="CP096205">
    <property type="protein sequence ID" value="UPQ78075.1"/>
    <property type="molecule type" value="Genomic_DNA"/>
</dbReference>
<dbReference type="InterPro" id="IPR008993">
    <property type="entry name" value="TIMP-like_OB-fold"/>
</dbReference>
<reference evidence="1" key="1">
    <citation type="submission" date="2022-04" db="EMBL/GenBank/DDBJ databases">
        <title>Consumption of N2O by Flavobacterium azooxidireducens sp. nov. isolated from Decomposing Leaf Litter of Phragmites australis (Cav.).</title>
        <authorList>
            <person name="Behrendt U."/>
            <person name="Spanner T."/>
            <person name="Augustin J."/>
            <person name="Horn M.A."/>
            <person name="Kolb S."/>
            <person name="Ulrich A."/>
        </authorList>
    </citation>
    <scope>NUCLEOTIDE SEQUENCE</scope>
    <source>
        <strain evidence="1">IGB 4-14</strain>
    </source>
</reference>
<protein>
    <submittedName>
        <fullName evidence="1">Uncharacterized protein</fullName>
    </submittedName>
</protein>
<evidence type="ECO:0000313" key="1">
    <source>
        <dbReference type="EMBL" id="UPQ78075.1"/>
    </source>
</evidence>
<proteinExistence type="predicted"/>
<dbReference type="Proteomes" id="UP000830583">
    <property type="component" value="Chromosome"/>
</dbReference>
<evidence type="ECO:0000313" key="2">
    <source>
        <dbReference type="Proteomes" id="UP000830583"/>
    </source>
</evidence>
<dbReference type="Gene3D" id="2.40.50.120">
    <property type="match status" value="1"/>
</dbReference>
<dbReference type="RefSeq" id="WP_248433003.1">
    <property type="nucleotide sequence ID" value="NZ_CP096205.1"/>
</dbReference>
<name>A0ABY4KCP0_9FLAO</name>
<sequence length="264" mass="31676">MKNIIIVLFLFVTFFSKLYAVECIPRTLIEKYGQSDFVAKVKIKKYNTKDEDLVFKMVAVEVEIEVLELFKGKTLNTFKLYTESSMNGVYTSDNSTWLIFANYNDEEKLYHYECSGSIQLTISENEVRNDNAQRIEERNKLKLDVLRFLKENKIEYNNKHFLLPKYIEPCQGKLDLSNLKERFAIYKIKLCKNWTVSEIERLKEFDKKEVTDYFYNCIKDNMYFKNLEKSIEINKDSFNIILIYYYYPINEYNSDEEFISFQDL</sequence>
<accession>A0ABY4KCP0</accession>
<organism evidence="1 2">
    <name type="scientific">Flavobacterium azooxidireducens</name>
    <dbReference type="NCBI Taxonomy" id="1871076"/>
    <lineage>
        <taxon>Bacteria</taxon>
        <taxon>Pseudomonadati</taxon>
        <taxon>Bacteroidota</taxon>
        <taxon>Flavobacteriia</taxon>
        <taxon>Flavobacteriales</taxon>
        <taxon>Flavobacteriaceae</taxon>
        <taxon>Flavobacterium</taxon>
    </lineage>
</organism>
<keyword evidence="2" id="KW-1185">Reference proteome</keyword>